<protein>
    <recommendedName>
        <fullName evidence="6">Autophagy-related protein 27</fullName>
    </recommendedName>
</protein>
<sequence length="430" mass="48851">TPPAMIVLYGLSLASLVLSAVGATDLNTTECQDHHSSHTEPCTQPIEDVVAVTRGSFYIAKIRCYDCPHANRAMPSGPEIVLEDNDLLFNIELSNDKRTVFLNNQPFFPTLPTIPTPPQIQVPQVRTDFSNTNLSIALECHNPSCGSGGKMSFECTTWCWELQLDTPPIDYLYTKKRTEYNGDDSVAEAEHWEFGFDAIGSSAPLVRHSERGFDHPKQKMLKVVVEGVAVDTGAPRKGQDTLFSPIAEDETIYDYRIIDVKLVDREYKFPILKPLSLHQSILRFFGNDVWEDEGRLVYIHKQWNQYGKAGTLRSLFGDFIHWELWELVAIIAFSVVGGLLALYGVYRLFFWVQAQRELMKWDGMDDVWDKLRREREEEENALLNGVYRDEPDEGSSPRPPQYTDDLDTMKPLPTKPLPEKPLPDVPLIDA</sequence>
<keyword evidence="2" id="KW-1133">Transmembrane helix</keyword>
<feature type="non-terminal residue" evidence="4">
    <location>
        <position position="430"/>
    </location>
</feature>
<evidence type="ECO:0000313" key="4">
    <source>
        <dbReference type="EMBL" id="QRD01914.1"/>
    </source>
</evidence>
<feature type="chain" id="PRO_5030689862" description="Autophagy-related protein 27" evidence="3">
    <location>
        <begin position="20"/>
        <end position="430"/>
    </location>
</feature>
<keyword evidence="5" id="KW-1185">Reference proteome</keyword>
<evidence type="ECO:0000256" key="1">
    <source>
        <dbReference type="SAM" id="MobiDB-lite"/>
    </source>
</evidence>
<accession>A0A7U2FCS2</accession>
<evidence type="ECO:0000256" key="2">
    <source>
        <dbReference type="SAM" id="Phobius"/>
    </source>
</evidence>
<gene>
    <name evidence="4" type="ORF">JI435_048880</name>
</gene>
<dbReference type="VEuPathDB" id="FungiDB:JI435_048880"/>
<evidence type="ECO:0000256" key="3">
    <source>
        <dbReference type="SAM" id="SignalP"/>
    </source>
</evidence>
<proteinExistence type="predicted"/>
<dbReference type="AlphaFoldDB" id="A0A7U2FCS2"/>
<feature type="transmembrane region" description="Helical" evidence="2">
    <location>
        <begin position="324"/>
        <end position="350"/>
    </location>
</feature>
<dbReference type="Proteomes" id="UP000663193">
    <property type="component" value="Chromosome 13"/>
</dbReference>
<organism evidence="4 5">
    <name type="scientific">Phaeosphaeria nodorum (strain SN15 / ATCC MYA-4574 / FGSC 10173)</name>
    <name type="common">Glume blotch fungus</name>
    <name type="synonym">Parastagonospora nodorum</name>
    <dbReference type="NCBI Taxonomy" id="321614"/>
    <lineage>
        <taxon>Eukaryota</taxon>
        <taxon>Fungi</taxon>
        <taxon>Dikarya</taxon>
        <taxon>Ascomycota</taxon>
        <taxon>Pezizomycotina</taxon>
        <taxon>Dothideomycetes</taxon>
        <taxon>Pleosporomycetidae</taxon>
        <taxon>Pleosporales</taxon>
        <taxon>Pleosporineae</taxon>
        <taxon>Phaeosphaeriaceae</taxon>
        <taxon>Parastagonospora</taxon>
    </lineage>
</organism>
<reference evidence="5" key="1">
    <citation type="journal article" date="2021" name="BMC Genomics">
        <title>Chromosome-level genome assembly and manually-curated proteome of model necrotroph Parastagonospora nodorum Sn15 reveals a genome-wide trove of candidate effector homologs, and redundancy of virulence-related functions within an accessory chromosome.</title>
        <authorList>
            <person name="Bertazzoni S."/>
            <person name="Jones D.A.B."/>
            <person name="Phan H.T."/>
            <person name="Tan K.-C."/>
            <person name="Hane J.K."/>
        </authorList>
    </citation>
    <scope>NUCLEOTIDE SEQUENCE [LARGE SCALE GENOMIC DNA]</scope>
    <source>
        <strain evidence="5">SN15 / ATCC MYA-4574 / FGSC 10173)</strain>
    </source>
</reference>
<name>A0A7U2FCS2_PHANO</name>
<evidence type="ECO:0008006" key="6">
    <source>
        <dbReference type="Google" id="ProtNLM"/>
    </source>
</evidence>
<keyword evidence="2" id="KW-0812">Transmembrane</keyword>
<keyword evidence="2" id="KW-0472">Membrane</keyword>
<dbReference type="OrthoDB" id="3917128at2759"/>
<evidence type="ECO:0000313" key="5">
    <source>
        <dbReference type="Proteomes" id="UP000663193"/>
    </source>
</evidence>
<keyword evidence="3" id="KW-0732">Signal</keyword>
<dbReference type="EMBL" id="CP069035">
    <property type="protein sequence ID" value="QRD01914.1"/>
    <property type="molecule type" value="Genomic_DNA"/>
</dbReference>
<feature type="region of interest" description="Disordered" evidence="1">
    <location>
        <begin position="382"/>
        <end position="430"/>
    </location>
</feature>
<feature type="signal peptide" evidence="3">
    <location>
        <begin position="1"/>
        <end position="19"/>
    </location>
</feature>